<evidence type="ECO:0000313" key="3">
    <source>
        <dbReference type="Proteomes" id="UP000002574"/>
    </source>
</evidence>
<feature type="transmembrane region" description="Helical" evidence="1">
    <location>
        <begin position="102"/>
        <end position="130"/>
    </location>
</feature>
<dbReference type="OrthoDB" id="9814593at2"/>
<feature type="transmembrane region" description="Helical" evidence="1">
    <location>
        <begin position="15"/>
        <end position="37"/>
    </location>
</feature>
<proteinExistence type="predicted"/>
<dbReference type="eggNOG" id="ENOG50328RE">
    <property type="taxonomic scope" value="Bacteria"/>
</dbReference>
<feature type="transmembrane region" description="Helical" evidence="1">
    <location>
        <begin position="76"/>
        <end position="95"/>
    </location>
</feature>
<feature type="transmembrane region" description="Helical" evidence="1">
    <location>
        <begin position="252"/>
        <end position="274"/>
    </location>
</feature>
<dbReference type="AlphaFoldDB" id="D3DK47"/>
<dbReference type="RefSeq" id="WP_012964379.1">
    <property type="nucleotide sequence ID" value="NC_013799.1"/>
</dbReference>
<dbReference type="KEGG" id="hth:HTH_1755"/>
<keyword evidence="1" id="KW-0472">Membrane</keyword>
<organism evidence="2 3">
    <name type="scientific">Hydrogenobacter thermophilus (strain DSM 6534 / IAM 12695 / TK-6)</name>
    <dbReference type="NCBI Taxonomy" id="608538"/>
    <lineage>
        <taxon>Bacteria</taxon>
        <taxon>Pseudomonadati</taxon>
        <taxon>Aquificota</taxon>
        <taxon>Aquificia</taxon>
        <taxon>Aquificales</taxon>
        <taxon>Aquificaceae</taxon>
        <taxon>Hydrogenobacter</taxon>
    </lineage>
</organism>
<reference evidence="2 3" key="1">
    <citation type="journal article" date="2010" name="J. Bacteriol.">
        <title>Complete genome sequence of the thermophilic, obligately chemolithoautotrophic hydrogen-oxidizing bacterium Hydrogenobacter thermophilus TK-6.</title>
        <authorList>
            <person name="Arai H."/>
            <person name="Kanbe H."/>
            <person name="Ishii M."/>
            <person name="Igarashi Y."/>
        </authorList>
    </citation>
    <scope>NUCLEOTIDE SEQUENCE [LARGE SCALE GENOMIC DNA]</scope>
    <source>
        <strain evidence="3">DSM 6534 / IAM 12695 / TK-6 [Tokyo]</strain>
    </source>
</reference>
<keyword evidence="3" id="KW-1185">Reference proteome</keyword>
<dbReference type="Proteomes" id="UP000002574">
    <property type="component" value="Chromosome"/>
</dbReference>
<feature type="transmembrane region" description="Helical" evidence="1">
    <location>
        <begin position="136"/>
        <end position="157"/>
    </location>
</feature>
<keyword evidence="1" id="KW-0812">Transmembrane</keyword>
<evidence type="ECO:0000313" key="2">
    <source>
        <dbReference type="EMBL" id="BAI70199.1"/>
    </source>
</evidence>
<name>D3DK47_HYDTT</name>
<gene>
    <name evidence="2" type="ordered locus">HTH_1755</name>
</gene>
<feature type="transmembrane region" description="Helical" evidence="1">
    <location>
        <begin position="169"/>
        <end position="189"/>
    </location>
</feature>
<accession>D3DK47</accession>
<dbReference type="STRING" id="608538.HTH_1755"/>
<evidence type="ECO:0000256" key="1">
    <source>
        <dbReference type="SAM" id="Phobius"/>
    </source>
</evidence>
<feature type="transmembrane region" description="Helical" evidence="1">
    <location>
        <begin position="224"/>
        <end position="245"/>
    </location>
</feature>
<keyword evidence="1" id="KW-1133">Transmembrane helix</keyword>
<sequence>MRFFISANIKENRPLYYLVLAFLILLLLYWLSSWFFFYSKYGFIYTSVFKYFFGDPSFPERISLSQLSEDMHIETFLKAFYVLLLFSLFLLSSFSERWKVSLIIISALFGLTEIASDLFILYVSPFFIYIKLTSFFLFQVSSGIALFLTLIFFLFMGEDKASGTSNIKLVLFLFSLFLLLFTFVNFLVFSSKMGFTFESVKSYYLGNPQIFAKPKTFEGMFKVFHPHLLSMAFYSLAVAHLLLFINSKGRFWLGLSLFILSFLDNLAGFLVRFVHPELAILKMLTFLLLQAVLLYTSLLLLLHSRT</sequence>
<dbReference type="KEGG" id="hte:Hydth_1737"/>
<feature type="transmembrane region" description="Helical" evidence="1">
    <location>
        <begin position="280"/>
        <end position="302"/>
    </location>
</feature>
<dbReference type="EMBL" id="AP011112">
    <property type="protein sequence ID" value="BAI70199.1"/>
    <property type="molecule type" value="Genomic_DNA"/>
</dbReference>
<protein>
    <submittedName>
        <fullName evidence="2">Uncharacterized protein</fullName>
    </submittedName>
</protein>